<protein>
    <recommendedName>
        <fullName evidence="5">Capsular polysaccharide biosynthesis protein</fullName>
    </recommendedName>
</protein>
<reference evidence="3 4" key="1">
    <citation type="submission" date="2019-07" db="EMBL/GenBank/DDBJ databases">
        <title>Lentzea xizangensis sp. nov., isolated from Qinghai-Tibetan Plateau Soils.</title>
        <authorList>
            <person name="Huang J."/>
        </authorList>
    </citation>
    <scope>NUCLEOTIDE SEQUENCE [LARGE SCALE GENOMIC DNA]</scope>
    <source>
        <strain evidence="3 4">FXJ1.1311</strain>
    </source>
</reference>
<name>A0A563ETH2_9PSEU</name>
<accession>A0A563ETH2</accession>
<dbReference type="Proteomes" id="UP000316639">
    <property type="component" value="Unassembled WGS sequence"/>
</dbReference>
<proteinExistence type="predicted"/>
<evidence type="ECO:0000256" key="1">
    <source>
        <dbReference type="SAM" id="MobiDB-lite"/>
    </source>
</evidence>
<comment type="caution">
    <text evidence="3">The sequence shown here is derived from an EMBL/GenBank/DDBJ whole genome shotgun (WGS) entry which is preliminary data.</text>
</comment>
<feature type="region of interest" description="Disordered" evidence="1">
    <location>
        <begin position="206"/>
        <end position="250"/>
    </location>
</feature>
<evidence type="ECO:0008006" key="5">
    <source>
        <dbReference type="Google" id="ProtNLM"/>
    </source>
</evidence>
<feature type="transmembrane region" description="Helical" evidence="2">
    <location>
        <begin position="14"/>
        <end position="35"/>
    </location>
</feature>
<dbReference type="RefSeq" id="WP_146353209.1">
    <property type="nucleotide sequence ID" value="NZ_VOBR01000010.1"/>
</dbReference>
<organism evidence="3 4">
    <name type="scientific">Lentzea tibetensis</name>
    <dbReference type="NCBI Taxonomy" id="2591470"/>
    <lineage>
        <taxon>Bacteria</taxon>
        <taxon>Bacillati</taxon>
        <taxon>Actinomycetota</taxon>
        <taxon>Actinomycetes</taxon>
        <taxon>Pseudonocardiales</taxon>
        <taxon>Pseudonocardiaceae</taxon>
        <taxon>Lentzea</taxon>
    </lineage>
</organism>
<dbReference type="OrthoDB" id="3522370at2"/>
<evidence type="ECO:0000256" key="2">
    <source>
        <dbReference type="SAM" id="Phobius"/>
    </source>
</evidence>
<evidence type="ECO:0000313" key="3">
    <source>
        <dbReference type="EMBL" id="TWP50960.1"/>
    </source>
</evidence>
<dbReference type="AlphaFoldDB" id="A0A563ETH2"/>
<feature type="compositionally biased region" description="Basic and acidic residues" evidence="1">
    <location>
        <begin position="209"/>
        <end position="222"/>
    </location>
</feature>
<keyword evidence="2" id="KW-0472">Membrane</keyword>
<dbReference type="EMBL" id="VOBR01000010">
    <property type="protein sequence ID" value="TWP50960.1"/>
    <property type="molecule type" value="Genomic_DNA"/>
</dbReference>
<evidence type="ECO:0000313" key="4">
    <source>
        <dbReference type="Proteomes" id="UP000316639"/>
    </source>
</evidence>
<feature type="transmembrane region" description="Helical" evidence="2">
    <location>
        <begin position="179"/>
        <end position="198"/>
    </location>
</feature>
<gene>
    <name evidence="3" type="ORF">FKR81_17960</name>
</gene>
<keyword evidence="2" id="KW-0812">Transmembrane</keyword>
<keyword evidence="2" id="KW-1133">Transmembrane helix</keyword>
<keyword evidence="4" id="KW-1185">Reference proteome</keyword>
<sequence>MDLWKTILVLLRRWYVAVPVFVVTLGLAVGAYAAVPMRWESTGTVVLTSPAQGATSEATKQRGLTNPFLAFDMSLGVSAAIIIQSLSTPGVEKELGADGEDTTYVISGAEIGGPFINVVAESTSEESARGTVQRVLERVQKDLSDRQTALQAPPGTFIKVETVVQPTEAEPQRGGKLRAAGAAFVLGFAAMLTAAYGLESWSIARRRKQDAEAKKNKDKDSEPATNGEAANWAEPTMRMKPAATGSKHPG</sequence>